<feature type="compositionally biased region" description="Polar residues" evidence="2">
    <location>
        <begin position="2191"/>
        <end position="2205"/>
    </location>
</feature>
<feature type="compositionally biased region" description="Basic and acidic residues" evidence="2">
    <location>
        <begin position="4607"/>
        <end position="4623"/>
    </location>
</feature>
<feature type="compositionally biased region" description="Acidic residues" evidence="2">
    <location>
        <begin position="3038"/>
        <end position="3053"/>
    </location>
</feature>
<feature type="compositionally biased region" description="Polar residues" evidence="2">
    <location>
        <begin position="3617"/>
        <end position="3627"/>
    </location>
</feature>
<feature type="compositionally biased region" description="Polar residues" evidence="2">
    <location>
        <begin position="226"/>
        <end position="237"/>
    </location>
</feature>
<feature type="compositionally biased region" description="Basic residues" evidence="2">
    <location>
        <begin position="1816"/>
        <end position="1825"/>
    </location>
</feature>
<feature type="compositionally biased region" description="Basic residues" evidence="2">
    <location>
        <begin position="306"/>
        <end position="316"/>
    </location>
</feature>
<dbReference type="EMBL" id="CAOQHR010000005">
    <property type="protein sequence ID" value="CAI6335092.1"/>
    <property type="molecule type" value="Genomic_DNA"/>
</dbReference>
<feature type="compositionally biased region" description="Basic residues" evidence="2">
    <location>
        <begin position="3060"/>
        <end position="3071"/>
    </location>
</feature>
<feature type="compositionally biased region" description="Polar residues" evidence="2">
    <location>
        <begin position="2923"/>
        <end position="2932"/>
    </location>
</feature>
<feature type="compositionally biased region" description="Polar residues" evidence="2">
    <location>
        <begin position="1984"/>
        <end position="1996"/>
    </location>
</feature>
<feature type="compositionally biased region" description="Basic residues" evidence="2">
    <location>
        <begin position="1541"/>
        <end position="1551"/>
    </location>
</feature>
<feature type="compositionally biased region" description="Polar residues" evidence="2">
    <location>
        <begin position="432"/>
        <end position="443"/>
    </location>
</feature>
<feature type="compositionally biased region" description="Basic residues" evidence="2">
    <location>
        <begin position="1429"/>
        <end position="1439"/>
    </location>
</feature>
<feature type="compositionally biased region" description="Polar residues" evidence="2">
    <location>
        <begin position="1121"/>
        <end position="1131"/>
    </location>
</feature>
<feature type="compositionally biased region" description="Basic and acidic residues" evidence="2">
    <location>
        <begin position="191"/>
        <end position="206"/>
    </location>
</feature>
<feature type="compositionally biased region" description="Basic residues" evidence="2">
    <location>
        <begin position="752"/>
        <end position="762"/>
    </location>
</feature>
<feature type="compositionally biased region" description="Polar residues" evidence="2">
    <location>
        <begin position="1262"/>
        <end position="1291"/>
    </location>
</feature>
<feature type="region of interest" description="Disordered" evidence="2">
    <location>
        <begin position="3841"/>
        <end position="3876"/>
    </location>
</feature>
<feature type="region of interest" description="Disordered" evidence="2">
    <location>
        <begin position="3454"/>
        <end position="3577"/>
    </location>
</feature>
<feature type="compositionally biased region" description="Basic and acidic residues" evidence="2">
    <location>
        <begin position="4435"/>
        <end position="4446"/>
    </location>
</feature>
<feature type="compositionally biased region" description="Basic and acidic residues" evidence="2">
    <location>
        <begin position="2785"/>
        <end position="2799"/>
    </location>
</feature>
<feature type="compositionally biased region" description="Polar residues" evidence="2">
    <location>
        <begin position="4200"/>
        <end position="4210"/>
    </location>
</feature>
<feature type="compositionally biased region" description="Low complexity" evidence="2">
    <location>
        <begin position="982"/>
        <end position="995"/>
    </location>
</feature>
<feature type="compositionally biased region" description="Polar residues" evidence="2">
    <location>
        <begin position="1474"/>
        <end position="1495"/>
    </location>
</feature>
<feature type="compositionally biased region" description="Basic residues" evidence="2">
    <location>
        <begin position="3208"/>
        <end position="3218"/>
    </location>
</feature>
<feature type="compositionally biased region" description="Polar residues" evidence="2">
    <location>
        <begin position="837"/>
        <end position="850"/>
    </location>
</feature>
<gene>
    <name evidence="3" type="ORF">PDIGIT_LOCUS8169</name>
</gene>
<feature type="compositionally biased region" description="Basic residues" evidence="2">
    <location>
        <begin position="540"/>
        <end position="550"/>
    </location>
</feature>
<feature type="compositionally biased region" description="Basic residues" evidence="2">
    <location>
        <begin position="4033"/>
        <end position="4043"/>
    </location>
</feature>
<feature type="compositionally biased region" description="Polar residues" evidence="2">
    <location>
        <begin position="3189"/>
        <end position="3199"/>
    </location>
</feature>
<organism evidence="3 4">
    <name type="scientific">Periconia digitata</name>
    <dbReference type="NCBI Taxonomy" id="1303443"/>
    <lineage>
        <taxon>Eukaryota</taxon>
        <taxon>Fungi</taxon>
        <taxon>Dikarya</taxon>
        <taxon>Ascomycota</taxon>
        <taxon>Pezizomycotina</taxon>
        <taxon>Dothideomycetes</taxon>
        <taxon>Pleosporomycetidae</taxon>
        <taxon>Pleosporales</taxon>
        <taxon>Massarineae</taxon>
        <taxon>Periconiaceae</taxon>
        <taxon>Periconia</taxon>
    </lineage>
</organism>
<feature type="compositionally biased region" description="Polar residues" evidence="2">
    <location>
        <begin position="2480"/>
        <end position="2489"/>
    </location>
</feature>
<feature type="compositionally biased region" description="Basic residues" evidence="2">
    <location>
        <begin position="2360"/>
        <end position="2369"/>
    </location>
</feature>
<feature type="compositionally biased region" description="Polar residues" evidence="2">
    <location>
        <begin position="940"/>
        <end position="953"/>
    </location>
</feature>
<feature type="compositionally biased region" description="Basic and acidic residues" evidence="2">
    <location>
        <begin position="1164"/>
        <end position="1175"/>
    </location>
</feature>
<dbReference type="PANTHER" id="PTHR40641:SF2">
    <property type="entry name" value="INVOLUCRIN REPEAT PROTEIN"/>
    <property type="match status" value="1"/>
</dbReference>
<feature type="compositionally biased region" description="Basic and acidic residues" evidence="2">
    <location>
        <begin position="467"/>
        <end position="496"/>
    </location>
</feature>
<dbReference type="InterPro" id="IPR053268">
    <property type="entry name" value="Woronin_anchor"/>
</dbReference>
<evidence type="ECO:0000313" key="3">
    <source>
        <dbReference type="EMBL" id="CAI6335092.1"/>
    </source>
</evidence>
<feature type="compositionally biased region" description="Basic residues" evidence="2">
    <location>
        <begin position="2122"/>
        <end position="2133"/>
    </location>
</feature>
<dbReference type="PANTHER" id="PTHR40641">
    <property type="entry name" value="INVOLUCRIN REPEAT PROTEIN (AFU_ORTHOLOGUE AFUA_2G08060)"/>
    <property type="match status" value="1"/>
</dbReference>
<feature type="compositionally biased region" description="Basic and acidic residues" evidence="2">
    <location>
        <begin position="2311"/>
        <end position="2328"/>
    </location>
</feature>
<feature type="region of interest" description="Disordered" evidence="2">
    <location>
        <begin position="5390"/>
        <end position="5413"/>
    </location>
</feature>
<feature type="compositionally biased region" description="Basic residues" evidence="2">
    <location>
        <begin position="3546"/>
        <end position="3556"/>
    </location>
</feature>
<feature type="compositionally biased region" description="Polar residues" evidence="2">
    <location>
        <begin position="3505"/>
        <end position="3521"/>
    </location>
</feature>
<feature type="compositionally biased region" description="Polar residues" evidence="2">
    <location>
        <begin position="2137"/>
        <end position="2147"/>
    </location>
</feature>
<feature type="compositionally biased region" description="Polar residues" evidence="2">
    <location>
        <begin position="3255"/>
        <end position="3267"/>
    </location>
</feature>
<comment type="caution">
    <text evidence="3">The sequence shown here is derived from an EMBL/GenBank/DDBJ whole genome shotgun (WGS) entry which is preliminary data.</text>
</comment>
<feature type="compositionally biased region" description="Polar residues" evidence="2">
    <location>
        <begin position="3371"/>
        <end position="3381"/>
    </location>
</feature>
<feature type="compositionally biased region" description="Low complexity" evidence="2">
    <location>
        <begin position="2753"/>
        <end position="2766"/>
    </location>
</feature>
<feature type="compositionally biased region" description="Basic and acidic residues" evidence="2">
    <location>
        <begin position="4219"/>
        <end position="4238"/>
    </location>
</feature>
<feature type="compositionally biased region" description="Basic and acidic residues" evidence="2">
    <location>
        <begin position="4733"/>
        <end position="4743"/>
    </location>
</feature>
<keyword evidence="1" id="KW-0175">Coiled coil</keyword>
<feature type="compositionally biased region" description="Basic residues" evidence="2">
    <location>
        <begin position="3846"/>
        <end position="3856"/>
    </location>
</feature>
<name>A0A9W4XVW0_9PLEO</name>
<feature type="compositionally biased region" description="Polar residues" evidence="2">
    <location>
        <begin position="4539"/>
        <end position="4555"/>
    </location>
</feature>
<feature type="compositionally biased region" description="Polar residues" evidence="2">
    <location>
        <begin position="3344"/>
        <end position="3361"/>
    </location>
</feature>
<feature type="compositionally biased region" description="Basic and acidic residues" evidence="2">
    <location>
        <begin position="4374"/>
        <end position="4396"/>
    </location>
</feature>
<feature type="region of interest" description="Disordered" evidence="2">
    <location>
        <begin position="3617"/>
        <end position="3771"/>
    </location>
</feature>
<feature type="compositionally biased region" description="Basic residues" evidence="2">
    <location>
        <begin position="1218"/>
        <end position="1228"/>
    </location>
</feature>
<feature type="compositionally biased region" description="Basic residues" evidence="2">
    <location>
        <begin position="2730"/>
        <end position="2739"/>
    </location>
</feature>
<feature type="compositionally biased region" description="Polar residues" evidence="2">
    <location>
        <begin position="734"/>
        <end position="748"/>
    </location>
</feature>
<feature type="region of interest" description="Disordered" evidence="2">
    <location>
        <begin position="4151"/>
        <end position="4254"/>
    </location>
</feature>
<feature type="compositionally biased region" description="Basic residues" evidence="2">
    <location>
        <begin position="1345"/>
        <end position="1355"/>
    </location>
</feature>
<feature type="compositionally biased region" description="Basic and acidic residues" evidence="2">
    <location>
        <begin position="1459"/>
        <end position="1472"/>
    </location>
</feature>
<feature type="region of interest" description="Disordered" evidence="2">
    <location>
        <begin position="4539"/>
        <end position="4789"/>
    </location>
</feature>
<feature type="region of interest" description="Disordered" evidence="2">
    <location>
        <begin position="2610"/>
        <end position="3438"/>
    </location>
</feature>
<feature type="region of interest" description="Disordered" evidence="2">
    <location>
        <begin position="4275"/>
        <end position="4296"/>
    </location>
</feature>
<feature type="compositionally biased region" description="Polar residues" evidence="2">
    <location>
        <begin position="809"/>
        <end position="825"/>
    </location>
</feature>
<feature type="compositionally biased region" description="Basic and acidic residues" evidence="2">
    <location>
        <begin position="1568"/>
        <end position="1579"/>
    </location>
</feature>
<feature type="coiled-coil region" evidence="1">
    <location>
        <begin position="5051"/>
        <end position="5078"/>
    </location>
</feature>
<feature type="compositionally biased region" description="Basic and acidic residues" evidence="2">
    <location>
        <begin position="4560"/>
        <end position="4591"/>
    </location>
</feature>
<feature type="compositionally biased region" description="Basic residues" evidence="2">
    <location>
        <begin position="1750"/>
        <end position="1759"/>
    </location>
</feature>
<proteinExistence type="predicted"/>
<feature type="compositionally biased region" description="Basic residues" evidence="2">
    <location>
        <begin position="3483"/>
        <end position="3494"/>
    </location>
</feature>
<reference evidence="3" key="1">
    <citation type="submission" date="2023-01" db="EMBL/GenBank/DDBJ databases">
        <authorList>
            <person name="Van Ghelder C."/>
            <person name="Rancurel C."/>
        </authorList>
    </citation>
    <scope>NUCLEOTIDE SEQUENCE</scope>
    <source>
        <strain evidence="3">CNCM I-4278</strain>
    </source>
</reference>
<feature type="compositionally biased region" description="Basic and acidic residues" evidence="2">
    <location>
        <begin position="2671"/>
        <end position="2699"/>
    </location>
</feature>
<sequence length="5413" mass="585713">MEDEYVPSDVKPEGLVTIEPTTPIEAPHVAVQQEVEKPALPIAEDEPVSSDSTPLEPLTVEANSDDPATIDPSTETGISSNAIQEVVQPVAEGETTTVSLSKKDKKKLKKAAKKGKPANTDVEPTLPGDATVESEDVSQSLDSTVLQAVRETAKDDSTVQEPIQPLEPAITEDEARAEPPSSDTIQEITEESAKSEEPIPDVKTEETIALSTLSKKEKKKKGKKGASQSSEPSTPSIELTEEPILSSEQASTQPESAPEETTTEPESVPVSEIAPAESIAESGTNEPRASEPPALDDDTPLQPTSKKSKKKNKKGKSSVSEPSTPAIEKEEPVLVSELITPTAEKEEPALVSEPIAPAVEKDEPILVSEPALEVPSVKPDNDVDPAENVADPALAVPLEENREVTLESEKTSDDPITAPSTKKDKKKKGKNSRASISEPSTPSAELKEEPKLSVDLSTTDIAPSESGQKETSEPIFEPTRDIDLKEEPKLSGEHSPVEILPVESENKGLSEPLPEPTREAAGPSTEGEKENEPITPLSKKERKKKNRKIKGPGEEPTVLESIEKATESSLPTEPAPGDDKPNSVIEVSESLTTDAEPLPNRDISQAAPVEIEQSAPVSKKEKKKKGKKANQTEKDQDQLQTDSSVTEPIVVEPHGNDTGTDTPSESKIETNLELDQSPPSIQELGEAVPSSDDKIVQEEEPSGDQLRSDLIIDVDKVAEADELTIDSEPRNDITNDSILTQEDGSSAPLSKKERKKKNKQRKSVSFDPSVPIPEELSEPSKDNAEFSDTPQMVDAALPAEEESVRDITEPSTSVAETSLEAPSTTSKKDRKKKGGKSITSQDADSTQPSQKPVPDEDLVGPSTEPTTVRNDVLSGDKDLSPLVGPTSPPSEPITEDVEKDDKKTTSQAAAGQAEEVVDEWAMPSKKDKKKKGKKAANDVAAQTSATPEIQSEVSHGLEAGQEAVTAPSEVTGDGSPVVQDVLVAAEPELPSLPEVVPEPKTEDVEDEWAAPVSKKDKKKNKKGKKSLLEDDVPSVASTTIEKKIIPVIEESPKSPLPEEPSNQANGKSSEPLAESPADQSIDQPAEPPVVDVADEITPLSKKAKKKAKKTKKNIGKDESDPSTGLESSTGVDATKTIHEIPVVDAPTEVLAADESSTPSSSTEIPERNEDTESLSKADAPVAIDEPRIQGPEAPQVEQETGPEPARTPTDDADQKTTSKSKKKKKGKKSAVETEAPETTTPFSGEDRVLQDPSVVIDAPNTLEPQSEIESITQPLQTPSFEPTIPESTSITHEVVPQVAPEQATQSDESLKPEPIVSESTPITQEVALPESVQENDTPAPPLSKKDKKKAKKGKRASTTLQEEPATPIVTPSEEVKEDETSVARPEPTQVTPDVVEDVQAATSDVALAGDGTQEPIEKDDEETVPLSKKDRKKAKKAQRKSLLSEDVSEPSKETTSIEETVRTPDDLEKLVEDSTAQSEIQATQAENSTYTSDIQETPVAESISTPDVQEHPAEEFLPTPSKPELKEGADELDEWATLSKKDKKKKKKGKKGKLDESETPTPTITSPHPEESQPVHVQEDPTSATPISEQAIEAEETIPSVTPVTEEPAAEETRSDPIQEESASPLPLTEQVTAVEERALLATSVVEDSPSEKPQEVDEWAPIPKKSKKKGKKGRDVPPAVDEPSTHNETPTQNIKEAPSDEPSASTPLDVEPQVLNREVTLEDNAQSPVDNVDVNAPVEAEPAVPMSKKDRKKAKKAKQTTLDGGEPLESVAETQGPIPEAPLETEATPTPSEVVVDTVQQQPLEDEWAAPLTKKDKKKGKKAKQSPVPEIQPSEPVEIVATSTEETPQPEVDDKPVVPSEKFVIPETAVDEQPVVSTEHSSTGETVVDEQPAVRTGQSQDIVTPTVEEDFAPLSKKAKKKAKKGKRASTIEDQASPPIEELQSTASTEEATLLPEESITVPAEARSVPVEDGSSESAPLPTTLENVASEASEQLPTPIEPTEAAENDQDAAPTKKSKKNKKSKTRVPALEEPPPETSSPAVEDEKPPINIDSTLPASTAALGDAPGISDTSPTDDSSLVPEPIIEATNKIVEEAPTAPAEPLIPESELAKEEEEPSTSSTKKKKKGKKGKRASTIEESVQETSTPEVDAESPQVADDLVVPVSEELSVPIIETEKPIEDAVAPEEQKINESANDSISASTEPTQAEDAPVDEVAAPLSKKDKKRARKAKKSAQSTLPDDEAVAEAASEPSRGVISSASENVQIEEIPVGNDLISSSKVDEQSDEKNKKQDDTETITLLRDAAIAPESGDSAKEIEKIDPEPSKDDIPTASETVQLSEGASTEQLPPSSQDDWANFSTKTKKGRKGKGKSSDPITLAEEVIPQAQPEPVQEPISSLAIQEQNSAEVPEQTVDDDDWGAPITKKNKKKGKKGKEKQQPESVVPATEELPKVSVDESAVETTSEVQVDSAAKDETIDDLNDATSNPSANERLTKFAEPSIAPESGDLSTAANVPEVVEDTPPIIEEVQESRDSKDNTTPTDQDDPVVDEWAPISKKKKGKKSKKSDSVTPPVTTISGVANELVGQPSEVVREISASEEVLEPKAKLIVEEPAQLEQPIQNTEQVKGVDSAVLQQPDETIDERALPASSKKKKGKKEKRQSNAAVPLVQEVKIPAEKVPDLKDPEIGKDDIESITENKTEQDNSSVQESKEDATATPEPAAEIIDEWATPISKKKGKKSKGKKSEPQTPAIEMNEPLLESAPAAPPSVEADRELEVPEQDSLAVVEEATKKEDVSKPDLTRKMSKKEKKAKKKGLLAPPSESLPDVIEPTKEDNGTIDEDTSSKYGDVATSEEPQSNLPTQNESSLPMPETVPEPIDPSPQENNVEDEWAATTSKKGKRQSTVDVKTEETQVPSILPEAEFAQETPATQSAESSFESKDQTTELIRESVQPEESVAISNPPIDVLEDRPTRLQPEAVQEISNEPEVDEWAVPTKASKKNKKGKKEKATVTMVDNNKESIAAAPSSELEKAAEKPTTSTPSEEEAQLPSVEDEQVDEWAVPAKKSKKDKKKGKKGQPVSAIPASTTEKELEPGKELDIEVPPLPPPQDDVKSSEQPSDAQGNISDTGILSKELDLGDDRMQPNEPIAEPMSVESTENVPVEPLSPSSKALLNEVADFKQRAETLDRDLAAQEEQQTPSTPASTMFDVVGKLSKKDKKKAKKSNAAPVESSEVTEPVAGFVTREITDPDIESAEREVSEPQSIPSTEQVSESIKEDEPTVVETPSRKLSKKEKKKKAKTDSSSTLNEFTPESVPTLQENQPVVEETITTPNAAQDTLQIDVQEEATAFGQNKSATEESGTVQDLNTKADEASEPQEIQSETTSQAPLPERIPASSVPEVAEDNVTPLSRSASKKAKKKANRTSVSWSEPAEEIAMPDVSESRTVDLVESVPDAIIGTEALAQGDPIAPPITETQETVVEEAPVPSRKLSKKDKKKAKRAASSWDDEPSTELSQSITTTEDISAQDSAIEPTPVKVDINSAVEEAPVMSRKLSKKEKKKSKNAALNVEESEQSSKLEESVPAVVGEPAFQVERDISHNTESSISAEQVTEQLSDVPATITQGITKQEETTTPVALEDTPALTLKQGKKETKKNAASVALDLDTPAVEDLPAPTEPDMPSQAENVDNSVQAPFNKKDKKKKGKKSSAAAAWDEPQAIETVKEPLKANDQDQKPEDLPGSITLTDDVSRSLPINEHVTPSSAETPSAHDTIATEPDDEWALPVKKLKKEKRKSKTVGVILEDPITVSQEPTQSNIDANVDVTQTAEPSKDLTPPARESLPTPIEIEAFEPTKPSKKKGKKHKLSAMFEPDTPEETLPEGFQSKPSVEEVVEVQKAQTEPAIEPKSPEQDIDFAATVAAGLKESGFDANLVLDDPTFHRSKSPPGQTRDISPEEDVLAAKESAIKSKFGRLSRSPSPTERNITEVENKRAQPDEPLTFNAADSAATFNPMDILSDPAFSQRKTPPGVLEEADPDELWSSSKKGKKNKKKNRTSTFDIGVERKQDPVAAGPTESIHFAEAKQDDAPDVLEATPTVEQEPGDTWGSSTRKGKKGKNGRKVEDPAAVPLDAPDTMKSISRDVHDLNLEEPPTEAAISIVPASEQEQSHNLVLSHDQPKSEDIAETGEDVWDEQPRKKGKKGRGKSKVIDITENNVESSTPVLASLEEDAEQRSRKEKELTGYEQTKQEEGWSSPKKKSKKDQKGGVEVAALAAAGAAALGSIAYAKAKEDKTSDDVGVTDFPTTFDVKPKSFNEKEVTEYPFPHVETPKEEKVSIQEEVDEWTLPEKKKEKKGKKGKRKADVSVENADTHVSRAATPEVSANIHEGIKRHEHPTSPDAQPEEKRVHLSESLANTPAAIEPTWSFGGVRDSAVHVADSPEVSATPRFTDDANVRDSGYHDVASTSIHHESEKLSLGSPMRERRRAKQPETPRHSRDLSIGEHDHTRSRSPSLPELPLLAGAAGVVAAAAAIGAMGSSDAIDSATKERTSYLFDSSPSTRQYGESPSVSLRHRSQEHASGDKVHSPVEARNEKSRQAKSSHSESLEEFVTPTKESKHRRASIEHVSPTKEQNHEKPYQSIFGDPSEKKQEKSATLSTPTAKQTRTPSSILGTIKESSPDDSPLHKKGRDISDVGASEHGVKSARRSINTKSVSERVRSPAPVTPTPAGRKSTASTAVETSTPARDSPWRQVHESVDRSMTLSPARKRLPHQEHSTPTPDPAKRRVSEQRSPSASLRSPDLERPLSALSNISAHSNHSLRRVDRSRSGDLRAAASLGEVNAGAKTKSSEPNLAGIALAAGATAAIAAGIASSSKYDPIKDKGKGRGDMADVYEAWGEAQGSPMSPTRPPSVRKRQSMQILDMQQQLENLAAHNRSLEEAKAKAEETLQAANYQREVDSQVISEAVAARDRELRQRDIDIAQLRDTLQSLQREIARLTELNNTLTEANRNLTNDVNQRYAALQSEGQQAHDQWQQSARELEELRAAHSHLKNGMQAALSSEIGIALSDRDAEINRLNAELASAKEKVKSLQKQILATKTPNESFLTVRDEDYFDSACQQLCKHVQQWVLRFSKFSDQRACRLTSEIAADTRLDTATRQKIDTRLDDCILDGSDVDALLADRVKRRDVFMSVVMTMIWEYVFTRYLFGMDREQRQKLKSLEKTLNEVGPPRAVAQWRAITLTLLSKREPFVQQRTQDTEAVVHEIYSTLAILLPPPSHLQRQIQESLRNVMRLAVSLAIEMRTQRAEYIMLPPLQPEYDTNGDLVAKVNFNAQLMNERSGEFTSNDELEARKAVVKIVLFNLVVKKGDDYGEGGDEIVVCPAQVLIARPNNKKVVRVMSGAMSLASRRSSPSLAPESSVMDIDNPNNMI</sequence>
<keyword evidence="4" id="KW-1185">Reference proteome</keyword>
<feature type="compositionally biased region" description="Basic residues" evidence="2">
    <location>
        <begin position="2647"/>
        <end position="2656"/>
    </location>
</feature>
<feature type="compositionally biased region" description="Basic and acidic residues" evidence="2">
    <location>
        <begin position="3083"/>
        <end position="3094"/>
    </location>
</feature>
<feature type="compositionally biased region" description="Basic residues" evidence="2">
    <location>
        <begin position="2800"/>
        <end position="2812"/>
    </location>
</feature>
<feature type="compositionally biased region" description="Basic residues" evidence="2">
    <location>
        <begin position="2222"/>
        <end position="2232"/>
    </location>
</feature>
<feature type="compositionally biased region" description="Basic residues" evidence="2">
    <location>
        <begin position="2993"/>
        <end position="3002"/>
    </location>
</feature>
<feature type="coiled-coil region" evidence="1">
    <location>
        <begin position="4905"/>
        <end position="5002"/>
    </location>
</feature>
<feature type="compositionally biased region" description="Basic and acidic residues" evidence="2">
    <location>
        <begin position="4315"/>
        <end position="4324"/>
    </location>
</feature>
<feature type="compositionally biased region" description="Low complexity" evidence="2">
    <location>
        <begin position="5390"/>
        <end position="5402"/>
    </location>
</feature>
<feature type="compositionally biased region" description="Basic and acidic residues" evidence="2">
    <location>
        <begin position="2933"/>
        <end position="2944"/>
    </location>
</feature>
<feature type="region of interest" description="Disordered" evidence="2">
    <location>
        <begin position="1"/>
        <end position="2585"/>
    </location>
</feature>
<evidence type="ECO:0000313" key="4">
    <source>
        <dbReference type="Proteomes" id="UP001152607"/>
    </source>
</evidence>
<feature type="compositionally biased region" description="Polar residues" evidence="2">
    <location>
        <begin position="137"/>
        <end position="146"/>
    </location>
</feature>
<feature type="region of interest" description="Disordered" evidence="2">
    <location>
        <begin position="3816"/>
        <end position="3835"/>
    </location>
</feature>
<feature type="compositionally biased region" description="Basic residues" evidence="2">
    <location>
        <begin position="103"/>
        <end position="116"/>
    </location>
</feature>
<feature type="compositionally biased region" description="Basic and acidic residues" evidence="2">
    <location>
        <begin position="3128"/>
        <end position="3138"/>
    </location>
</feature>
<feature type="compositionally biased region" description="Basic residues" evidence="2">
    <location>
        <begin position="2016"/>
        <end position="2026"/>
    </location>
</feature>
<feature type="compositionally biased region" description="Polar residues" evidence="2">
    <location>
        <begin position="3110"/>
        <end position="3124"/>
    </location>
</feature>
<feature type="compositionally biased region" description="Basic and acidic residues" evidence="2">
    <location>
        <begin position="399"/>
        <end position="413"/>
    </location>
</feature>
<dbReference type="Proteomes" id="UP001152607">
    <property type="component" value="Unassembled WGS sequence"/>
</dbReference>
<feature type="compositionally biased region" description="Polar residues" evidence="2">
    <location>
        <begin position="2567"/>
        <end position="2576"/>
    </location>
</feature>
<feature type="compositionally biased region" description="Polar residues" evidence="2">
    <location>
        <begin position="4639"/>
        <end position="4657"/>
    </location>
</feature>
<feature type="compositionally biased region" description="Low complexity" evidence="2">
    <location>
        <begin position="1154"/>
        <end position="1163"/>
    </location>
</feature>
<feature type="compositionally biased region" description="Polar residues" evidence="2">
    <location>
        <begin position="4718"/>
        <end position="4730"/>
    </location>
</feature>
<feature type="compositionally biased region" description="Basic and acidic residues" evidence="2">
    <location>
        <begin position="3172"/>
        <end position="3186"/>
    </location>
</feature>
<feature type="compositionally biased region" description="Basic and acidic residues" evidence="2">
    <location>
        <begin position="3973"/>
        <end position="3984"/>
    </location>
</feature>
<feature type="compositionally biased region" description="Acidic residues" evidence="2">
    <location>
        <begin position="4171"/>
        <end position="4180"/>
    </location>
</feature>
<feature type="compositionally biased region" description="Basic and acidic residues" evidence="2">
    <location>
        <begin position="4474"/>
        <end position="4494"/>
    </location>
</feature>
<feature type="compositionally biased region" description="Polar residues" evidence="2">
    <location>
        <begin position="1876"/>
        <end position="1886"/>
    </location>
</feature>
<feature type="compositionally biased region" description="Basic and acidic residues" evidence="2">
    <location>
        <begin position="2279"/>
        <end position="2293"/>
    </location>
</feature>
<feature type="compositionally biased region" description="Basic residues" evidence="2">
    <location>
        <begin position="2423"/>
        <end position="2433"/>
    </location>
</feature>
<feature type="compositionally biased region" description="Basic residues" evidence="2">
    <location>
        <begin position="2553"/>
        <end position="2562"/>
    </location>
</feature>
<feature type="compositionally biased region" description="Basic residues" evidence="2">
    <location>
        <begin position="4338"/>
        <end position="4347"/>
    </location>
</feature>
<feature type="compositionally biased region" description="Low complexity" evidence="2">
    <location>
        <begin position="1232"/>
        <end position="1241"/>
    </location>
</feature>
<feature type="compositionally biased region" description="Basic residues" evidence="2">
    <location>
        <begin position="1101"/>
        <end position="1113"/>
    </location>
</feature>
<accession>A0A9W4XVW0</accession>
<feature type="compositionally biased region" description="Basic and acidic residues" evidence="2">
    <location>
        <begin position="3713"/>
        <end position="3729"/>
    </location>
</feature>
<protein>
    <submittedName>
        <fullName evidence="3">Uncharacterized protein</fullName>
    </submittedName>
</protein>
<feature type="compositionally biased region" description="Basic residues" evidence="2">
    <location>
        <begin position="1015"/>
        <end position="1025"/>
    </location>
</feature>
<feature type="compositionally biased region" description="Basic residues" evidence="2">
    <location>
        <begin position="1917"/>
        <end position="1928"/>
    </location>
</feature>
<feature type="compositionally biased region" description="Polar residues" evidence="2">
    <location>
        <begin position="71"/>
        <end position="83"/>
    </location>
</feature>
<feature type="compositionally biased region" description="Basic residues" evidence="2">
    <location>
        <begin position="3407"/>
        <end position="3416"/>
    </location>
</feature>
<feature type="compositionally biased region" description="Polar residues" evidence="2">
    <location>
        <begin position="2393"/>
        <end position="2405"/>
    </location>
</feature>
<feature type="compositionally biased region" description="Basic residues" evidence="2">
    <location>
        <begin position="3283"/>
        <end position="3293"/>
    </location>
</feature>
<dbReference type="OrthoDB" id="5365701at2759"/>
<feature type="compositionally biased region" description="Polar residues" evidence="2">
    <location>
        <begin position="2331"/>
        <end position="2357"/>
    </location>
</feature>
<feature type="compositionally biased region" description="Polar residues" evidence="2">
    <location>
        <begin position="3675"/>
        <end position="3685"/>
    </location>
</feature>
<feature type="compositionally biased region" description="Basic residues" evidence="2">
    <location>
        <begin position="4185"/>
        <end position="4194"/>
    </location>
</feature>
<evidence type="ECO:0000256" key="2">
    <source>
        <dbReference type="SAM" id="MobiDB-lite"/>
    </source>
</evidence>
<feature type="compositionally biased region" description="Basic and acidic residues" evidence="2">
    <location>
        <begin position="2174"/>
        <end position="2190"/>
    </location>
</feature>
<feature type="region of interest" description="Disordered" evidence="2">
    <location>
        <begin position="3925"/>
        <end position="4125"/>
    </location>
</feature>
<feature type="region of interest" description="Disordered" evidence="2">
    <location>
        <begin position="4308"/>
        <end position="4502"/>
    </location>
</feature>
<feature type="compositionally biased region" description="Polar residues" evidence="2">
    <location>
        <begin position="2850"/>
        <end position="2863"/>
    </location>
</feature>
<evidence type="ECO:0000256" key="1">
    <source>
        <dbReference type="SAM" id="Coils"/>
    </source>
</evidence>
<feature type="compositionally biased region" description="Basic and acidic residues" evidence="2">
    <location>
        <begin position="4348"/>
        <end position="4360"/>
    </location>
</feature>
<feature type="compositionally biased region" description="Polar residues" evidence="2">
    <location>
        <begin position="3300"/>
        <end position="3335"/>
    </location>
</feature>